<gene>
    <name evidence="2" type="ORF">F0L46_05745</name>
</gene>
<comment type="caution">
    <text evidence="2">The sequence shown here is derived from an EMBL/GenBank/DDBJ whole genome shotgun (WGS) entry which is preliminary data.</text>
</comment>
<feature type="region of interest" description="Disordered" evidence="1">
    <location>
        <begin position="36"/>
        <end position="60"/>
    </location>
</feature>
<reference evidence="2 3" key="2">
    <citation type="submission" date="2019-09" db="EMBL/GenBank/DDBJ databases">
        <authorList>
            <person name="Jin C."/>
        </authorList>
    </citation>
    <scope>NUCLEOTIDE SEQUENCE [LARGE SCALE GENOMIC DNA]</scope>
    <source>
        <strain evidence="2 3">BN140002</strain>
    </source>
</reference>
<dbReference type="SUPFAM" id="SSF52402">
    <property type="entry name" value="Adenine nucleotide alpha hydrolases-like"/>
    <property type="match status" value="2"/>
</dbReference>
<dbReference type="EMBL" id="VUOA01000013">
    <property type="protein sequence ID" value="KAA2238328.1"/>
    <property type="molecule type" value="Genomic_DNA"/>
</dbReference>
<sequence length="347" mass="35628">MQASAMSLASCAAGLSVRSGPLAQIVSVDKPTIRRSTLPSTGVDPAQGGSAPCGAGSDPRSADGGIAMAFKDLLLSLTSYPDPSAPAAIAAGVGYAALLEARITAVTFEIEIPMPMGFYADRLVDLSGLIATERQKSATQARELVAAFEAEAAARGLAHEARVAPANTVQTPALIRDHARLSDLAILPLGPTPDFRNIVAETVIFEAGRPVLVVPEAAGRAPALDHVVLAWDFGRPAARALADALPLLRRAGRVEVVAVETGGPAASSRTGDDLLRHIAHHGVAGTFTTIPMGDRTVAEALSGHALAAGADLLVMGAYGHSRLRDFMLGGATKAMLAAPPLPLFLSH</sequence>
<reference evidence="2 3" key="1">
    <citation type="submission" date="2019-09" db="EMBL/GenBank/DDBJ databases">
        <title>Salinarimonas rosea gen. nov., sp. nov., a new member of the a-2 subgroup of the Proteobacteria.</title>
        <authorList>
            <person name="Liu J."/>
        </authorList>
    </citation>
    <scope>NUCLEOTIDE SEQUENCE [LARGE SCALE GENOMIC DNA]</scope>
    <source>
        <strain evidence="2 3">BN140002</strain>
    </source>
</reference>
<keyword evidence="3" id="KW-1185">Reference proteome</keyword>
<organism evidence="2 3">
    <name type="scientific">Salinarimonas soli</name>
    <dbReference type="NCBI Taxonomy" id="1638099"/>
    <lineage>
        <taxon>Bacteria</taxon>
        <taxon>Pseudomonadati</taxon>
        <taxon>Pseudomonadota</taxon>
        <taxon>Alphaproteobacteria</taxon>
        <taxon>Hyphomicrobiales</taxon>
        <taxon>Salinarimonadaceae</taxon>
        <taxon>Salinarimonas</taxon>
    </lineage>
</organism>
<dbReference type="CDD" id="cd00293">
    <property type="entry name" value="USP-like"/>
    <property type="match status" value="1"/>
</dbReference>
<dbReference type="Gene3D" id="3.40.50.12370">
    <property type="match status" value="1"/>
</dbReference>
<evidence type="ECO:0000313" key="3">
    <source>
        <dbReference type="Proteomes" id="UP000323142"/>
    </source>
</evidence>
<proteinExistence type="predicted"/>
<evidence type="ECO:0000313" key="2">
    <source>
        <dbReference type="EMBL" id="KAA2238328.1"/>
    </source>
</evidence>
<dbReference type="OrthoDB" id="9804721at2"/>
<dbReference type="Proteomes" id="UP000323142">
    <property type="component" value="Unassembled WGS sequence"/>
</dbReference>
<name>A0A5B2VI73_9HYPH</name>
<evidence type="ECO:0000256" key="1">
    <source>
        <dbReference type="SAM" id="MobiDB-lite"/>
    </source>
</evidence>
<accession>A0A5B2VI73</accession>
<protein>
    <submittedName>
        <fullName evidence="2">Universal stress protein</fullName>
    </submittedName>
</protein>
<dbReference type="AlphaFoldDB" id="A0A5B2VI73"/>